<evidence type="ECO:0000256" key="5">
    <source>
        <dbReference type="ARBA" id="ARBA00022691"/>
    </source>
</evidence>
<dbReference type="AlphaFoldDB" id="A0ABD0XZB6"/>
<organism evidence="21 22">
    <name type="scientific">Umbra pygmaea</name>
    <name type="common">Eastern mudminnow</name>
    <dbReference type="NCBI Taxonomy" id="75934"/>
    <lineage>
        <taxon>Eukaryota</taxon>
        <taxon>Metazoa</taxon>
        <taxon>Chordata</taxon>
        <taxon>Craniata</taxon>
        <taxon>Vertebrata</taxon>
        <taxon>Euteleostomi</taxon>
        <taxon>Actinopterygii</taxon>
        <taxon>Neopterygii</taxon>
        <taxon>Teleostei</taxon>
        <taxon>Protacanthopterygii</taxon>
        <taxon>Esociformes</taxon>
        <taxon>Umbridae</taxon>
        <taxon>Umbra</taxon>
    </lineage>
</organism>
<gene>
    <name evidence="21" type="ORF">UPYG_G00072450</name>
</gene>
<evidence type="ECO:0000256" key="17">
    <source>
        <dbReference type="SAM" id="MobiDB-lite"/>
    </source>
</evidence>
<proteinExistence type="predicted"/>
<dbReference type="PANTHER" id="PTHR45888:SF1">
    <property type="entry name" value="HISTONE-LYSINE N-METHYLTRANSFERASE 2C"/>
    <property type="match status" value="1"/>
</dbReference>
<dbReference type="InterPro" id="IPR034732">
    <property type="entry name" value="EPHD"/>
</dbReference>
<protein>
    <recommendedName>
        <fullName evidence="15">[histone H3]-lysine(4) N-methyltransferase</fullName>
        <ecNumber evidence="15">2.1.1.364</ecNumber>
    </recommendedName>
</protein>
<keyword evidence="22" id="KW-1185">Reference proteome</keyword>
<keyword evidence="7" id="KW-0677">Repeat</keyword>
<dbReference type="InterPro" id="IPR003888">
    <property type="entry name" value="FYrich_N"/>
</dbReference>
<dbReference type="FunFam" id="2.170.270.10:FF:000003">
    <property type="entry name" value="Histone-lysine N-methyltransferase"/>
    <property type="match status" value="1"/>
</dbReference>
<dbReference type="SMART" id="SM00542">
    <property type="entry name" value="FYRC"/>
    <property type="match status" value="1"/>
</dbReference>
<feature type="compositionally biased region" description="Pro residues" evidence="17">
    <location>
        <begin position="349"/>
        <end position="358"/>
    </location>
</feature>
<evidence type="ECO:0000259" key="19">
    <source>
        <dbReference type="PROSITE" id="PS50868"/>
    </source>
</evidence>
<dbReference type="FunFam" id="3.30.40.10:FF:000002">
    <property type="entry name" value="Histone-lysine N-methyltransferase"/>
    <property type="match status" value="1"/>
</dbReference>
<dbReference type="PROSITE" id="PS51542">
    <property type="entry name" value="FYRN"/>
    <property type="match status" value="1"/>
</dbReference>
<evidence type="ECO:0000256" key="14">
    <source>
        <dbReference type="ARBA" id="ARBA00023242"/>
    </source>
</evidence>
<evidence type="ECO:0000256" key="4">
    <source>
        <dbReference type="ARBA" id="ARBA00022679"/>
    </source>
</evidence>
<dbReference type="SMART" id="SM00317">
    <property type="entry name" value="SET"/>
    <property type="match status" value="1"/>
</dbReference>
<keyword evidence="13" id="KW-0804">Transcription</keyword>
<dbReference type="InterPro" id="IPR003889">
    <property type="entry name" value="FYrich_C"/>
</dbReference>
<feature type="compositionally biased region" description="Basic and acidic residues" evidence="17">
    <location>
        <begin position="49"/>
        <end position="65"/>
    </location>
</feature>
<dbReference type="Pfam" id="PF00856">
    <property type="entry name" value="SET"/>
    <property type="match status" value="1"/>
</dbReference>
<keyword evidence="4" id="KW-0808">Transferase</keyword>
<dbReference type="SMART" id="SM00508">
    <property type="entry name" value="PostSET"/>
    <property type="match status" value="1"/>
</dbReference>
<dbReference type="PROSITE" id="PS50868">
    <property type="entry name" value="POST_SET"/>
    <property type="match status" value="1"/>
</dbReference>
<evidence type="ECO:0000256" key="6">
    <source>
        <dbReference type="ARBA" id="ARBA00022723"/>
    </source>
</evidence>
<dbReference type="Proteomes" id="UP001557470">
    <property type="component" value="Unassembled WGS sequence"/>
</dbReference>
<keyword evidence="11" id="KW-0805">Transcription regulation</keyword>
<keyword evidence="5" id="KW-0949">S-adenosyl-L-methionine</keyword>
<dbReference type="CDD" id="cd19171">
    <property type="entry name" value="SET_KMT2C_2D"/>
    <property type="match status" value="1"/>
</dbReference>
<evidence type="ECO:0000256" key="7">
    <source>
        <dbReference type="ARBA" id="ARBA00022737"/>
    </source>
</evidence>
<feature type="region of interest" description="Disordered" evidence="17">
    <location>
        <begin position="41"/>
        <end position="76"/>
    </location>
</feature>
<dbReference type="Pfam" id="PF13832">
    <property type="entry name" value="zf-HC5HC2H_2"/>
    <property type="match status" value="1"/>
</dbReference>
<evidence type="ECO:0000256" key="12">
    <source>
        <dbReference type="ARBA" id="ARBA00023159"/>
    </source>
</evidence>
<dbReference type="PROSITE" id="PS51543">
    <property type="entry name" value="FYRC"/>
    <property type="match status" value="1"/>
</dbReference>
<keyword evidence="3" id="KW-0489">Methyltransferase</keyword>
<keyword evidence="12" id="KW-0010">Activator</keyword>
<evidence type="ECO:0000256" key="2">
    <source>
        <dbReference type="ARBA" id="ARBA00022553"/>
    </source>
</evidence>
<name>A0ABD0XZB6_UMBPY</name>
<evidence type="ECO:0000313" key="21">
    <source>
        <dbReference type="EMBL" id="KAL1006441.1"/>
    </source>
</evidence>
<dbReference type="Gene3D" id="3.30.40.10">
    <property type="entry name" value="Zinc/RING finger domain, C3HC4 (zinc finger)"/>
    <property type="match status" value="1"/>
</dbReference>
<dbReference type="Gene3D" id="3.30.160.360">
    <property type="match status" value="1"/>
</dbReference>
<evidence type="ECO:0000256" key="11">
    <source>
        <dbReference type="ARBA" id="ARBA00023015"/>
    </source>
</evidence>
<evidence type="ECO:0000256" key="3">
    <source>
        <dbReference type="ARBA" id="ARBA00022603"/>
    </source>
</evidence>
<evidence type="ECO:0000256" key="13">
    <source>
        <dbReference type="ARBA" id="ARBA00023163"/>
    </source>
</evidence>
<dbReference type="SUPFAM" id="SSF82199">
    <property type="entry name" value="SET domain"/>
    <property type="match status" value="1"/>
</dbReference>
<keyword evidence="10" id="KW-0156">Chromatin regulator</keyword>
<dbReference type="InterPro" id="IPR046341">
    <property type="entry name" value="SET_dom_sf"/>
</dbReference>
<keyword evidence="9" id="KW-0862">Zinc</keyword>
<dbReference type="EMBL" id="JAGEUA010000002">
    <property type="protein sequence ID" value="KAL1006441.1"/>
    <property type="molecule type" value="Genomic_DNA"/>
</dbReference>
<dbReference type="PANTHER" id="PTHR45888">
    <property type="entry name" value="HL01030P-RELATED"/>
    <property type="match status" value="1"/>
</dbReference>
<keyword evidence="14" id="KW-0539">Nucleus</keyword>
<evidence type="ECO:0000259" key="18">
    <source>
        <dbReference type="PROSITE" id="PS50280"/>
    </source>
</evidence>
<dbReference type="GO" id="GO:0032259">
    <property type="term" value="P:methylation"/>
    <property type="evidence" value="ECO:0007669"/>
    <property type="project" value="UniProtKB-KW"/>
</dbReference>
<evidence type="ECO:0000256" key="16">
    <source>
        <dbReference type="ARBA" id="ARBA00049353"/>
    </source>
</evidence>
<feature type="region of interest" description="Disordered" evidence="17">
    <location>
        <begin position="346"/>
        <end position="370"/>
    </location>
</feature>
<evidence type="ECO:0000256" key="1">
    <source>
        <dbReference type="ARBA" id="ARBA00004123"/>
    </source>
</evidence>
<dbReference type="FunFam" id="3.30.160.360:FF:000001">
    <property type="entry name" value="Histone-lysine N-methyltransferase"/>
    <property type="match status" value="1"/>
</dbReference>
<dbReference type="GO" id="GO:0005654">
    <property type="term" value="C:nucleoplasm"/>
    <property type="evidence" value="ECO:0007669"/>
    <property type="project" value="UniProtKB-ARBA"/>
</dbReference>
<dbReference type="SMART" id="SM00541">
    <property type="entry name" value="FYRN"/>
    <property type="match status" value="1"/>
</dbReference>
<evidence type="ECO:0000256" key="15">
    <source>
        <dbReference type="ARBA" id="ARBA00023620"/>
    </source>
</evidence>
<evidence type="ECO:0000256" key="8">
    <source>
        <dbReference type="ARBA" id="ARBA00022771"/>
    </source>
</evidence>
<dbReference type="InterPro" id="IPR001214">
    <property type="entry name" value="SET_dom"/>
</dbReference>
<feature type="domain" description="Post-SET" evidence="19">
    <location>
        <begin position="971"/>
        <end position="987"/>
    </location>
</feature>
<feature type="domain" description="SET" evidence="18">
    <location>
        <begin position="847"/>
        <end position="963"/>
    </location>
</feature>
<reference evidence="21 22" key="1">
    <citation type="submission" date="2024-06" db="EMBL/GenBank/DDBJ databases">
        <authorList>
            <person name="Pan Q."/>
            <person name="Wen M."/>
            <person name="Jouanno E."/>
            <person name="Zahm M."/>
            <person name="Klopp C."/>
            <person name="Cabau C."/>
            <person name="Louis A."/>
            <person name="Berthelot C."/>
            <person name="Parey E."/>
            <person name="Roest Crollius H."/>
            <person name="Montfort J."/>
            <person name="Robinson-Rechavi M."/>
            <person name="Bouchez O."/>
            <person name="Lampietro C."/>
            <person name="Lopez Roques C."/>
            <person name="Donnadieu C."/>
            <person name="Postlethwait J."/>
            <person name="Bobe J."/>
            <person name="Verreycken H."/>
            <person name="Guiguen Y."/>
        </authorList>
    </citation>
    <scope>NUCLEOTIDE SEQUENCE [LARGE SCALE GENOMIC DNA]</scope>
    <source>
        <strain evidence="21">Up_M1</strain>
        <tissue evidence="21">Testis</tissue>
    </source>
</reference>
<dbReference type="Pfam" id="PF05965">
    <property type="entry name" value="FYRC"/>
    <property type="match status" value="1"/>
</dbReference>
<feature type="compositionally biased region" description="Low complexity" evidence="17">
    <location>
        <begin position="66"/>
        <end position="76"/>
    </location>
</feature>
<dbReference type="EC" id="2.1.1.364" evidence="15"/>
<comment type="subcellular location">
    <subcellularLocation>
        <location evidence="1">Nucleus</location>
    </subcellularLocation>
</comment>
<comment type="catalytic activity">
    <reaction evidence="16">
        <text>L-lysyl(4)-[histone H3] + S-adenosyl-L-methionine = N(6)-methyl-L-lysyl(4)-[histone H3] + S-adenosyl-L-homocysteine + H(+)</text>
        <dbReference type="Rhea" id="RHEA:60264"/>
        <dbReference type="Rhea" id="RHEA-COMP:15543"/>
        <dbReference type="Rhea" id="RHEA-COMP:15547"/>
        <dbReference type="ChEBI" id="CHEBI:15378"/>
        <dbReference type="ChEBI" id="CHEBI:29969"/>
        <dbReference type="ChEBI" id="CHEBI:57856"/>
        <dbReference type="ChEBI" id="CHEBI:59789"/>
        <dbReference type="ChEBI" id="CHEBI:61929"/>
        <dbReference type="EC" id="2.1.1.364"/>
    </reaction>
    <physiologicalReaction direction="left-to-right" evidence="16">
        <dbReference type="Rhea" id="RHEA:60265"/>
    </physiologicalReaction>
</comment>
<dbReference type="PROSITE" id="PS50280">
    <property type="entry name" value="SET"/>
    <property type="match status" value="1"/>
</dbReference>
<accession>A0ABD0XZB6</accession>
<dbReference type="GO" id="GO:0008270">
    <property type="term" value="F:zinc ion binding"/>
    <property type="evidence" value="ECO:0007669"/>
    <property type="project" value="UniProtKB-KW"/>
</dbReference>
<dbReference type="PROSITE" id="PS51805">
    <property type="entry name" value="EPHD"/>
    <property type="match status" value="1"/>
</dbReference>
<keyword evidence="8" id="KW-0863">Zinc-finger</keyword>
<dbReference type="Gene3D" id="2.170.270.10">
    <property type="entry name" value="SET domain"/>
    <property type="match status" value="1"/>
</dbReference>
<evidence type="ECO:0000259" key="20">
    <source>
        <dbReference type="PROSITE" id="PS51805"/>
    </source>
</evidence>
<dbReference type="InterPro" id="IPR003616">
    <property type="entry name" value="Post-SET_dom"/>
</dbReference>
<feature type="domain" description="PHD-type" evidence="20">
    <location>
        <begin position="454"/>
        <end position="562"/>
    </location>
</feature>
<evidence type="ECO:0000313" key="22">
    <source>
        <dbReference type="Proteomes" id="UP001557470"/>
    </source>
</evidence>
<sequence>MDRHVIKGLGTKHMSKSFRTEEELLAHAITQGPKTVDVPASLPTPPHNNQEELRGQDHCVDRDTPDSFVPSSSPDSVVSMDISRYPDLSNIKEEPPSPCSSPVLPMLPSARGKWTEIKREVKTEPSSSSFGSQLGPPTSCSAAGLVSIAITLNPVAAENINGVVAAVAGLLGVTIPGSYEVSRSPERSSLALLAGLKVPQTQGMDPRHVAMFPHQQHTPSMRFMRPTGPPCHPGMSQQSMAAPTSAGPVVRGEGPKPQWCSHCKVVVLGNGVRKSTKCSKWEGQSGSEGSMVFCSNNCFVLHAADNQPKAMDTKPREPVPESPSKVLHQYSNNMSTLDIHCLAQLQPKQSPPSSPPMCSPTETAKSEAKQDPLKVTVKLKPRPRALHSVSGVGEDMMPRHHKRWKGLRWRKWSVHIVVANRGSLLSSLPGDDEVDVLLRKLGASLRPDPMTPDQRRCCFCHEEGDGLTDGPARLLNLDLDLWVHLNCALWSSEVYETQAGALINVELALRRGMVVRCAYCQRTGATSGCHRLRCTNAYHFTCALKAQCTFFKDKTMLCHLHRPRAVGSDGRLGDRAVVPTATHHDHELRCFAVFRRVYVQRDEARQVASIVQRGERQHTFRVGSLVFHTVGQLLPQQMAAFHSANAIFPVGYQATRIYWSMRHSNRRCRYLCRVEEKEGQPEFLVRVMEPGYDDLLLTGASPKGVWDKILEPVAERRNESGTLKLFPVYLKGEDLFGFTVSTVTRIVESLPGVEACDRYTFRYGRNPLMELPLAINPTGCARSEPKACTHVKRLVLRPHTLTSTGGSSKSMQMLGSVGLLEAPEDLIPKQFASVPFQYRRMKAEWKSNVYLARSRIQGLGLYAARDIESHTMVIEYIGTLIRSEVANRMEKMYESQNRGVYMFRLDSEHVVDATITGGPARYINHSCAPNCIAEVVSLERGQKIVISSCRNIQRGEELCYDYKFDLEDDQHKIPCHCGAVNCRKWMN</sequence>
<evidence type="ECO:0000256" key="9">
    <source>
        <dbReference type="ARBA" id="ARBA00022833"/>
    </source>
</evidence>
<evidence type="ECO:0000256" key="10">
    <source>
        <dbReference type="ARBA" id="ARBA00022853"/>
    </source>
</evidence>
<comment type="caution">
    <text evidence="21">The sequence shown here is derived from an EMBL/GenBank/DDBJ whole genome shotgun (WGS) entry which is preliminary data.</text>
</comment>
<keyword evidence="6" id="KW-0479">Metal-binding</keyword>
<dbReference type="Pfam" id="PF05964">
    <property type="entry name" value="FYRN"/>
    <property type="match status" value="1"/>
</dbReference>
<keyword evidence="2" id="KW-0597">Phosphoprotein</keyword>
<dbReference type="InterPro" id="IPR013083">
    <property type="entry name" value="Znf_RING/FYVE/PHD"/>
</dbReference>
<dbReference type="GO" id="GO:0140945">
    <property type="term" value="F:histone H3K4 monomethyltransferase activity"/>
    <property type="evidence" value="ECO:0007669"/>
    <property type="project" value="UniProtKB-EC"/>
</dbReference>